<dbReference type="EMBL" id="JYGM01000010">
    <property type="protein sequence ID" value="KJQ61128.1"/>
    <property type="molecule type" value="Genomic_DNA"/>
</dbReference>
<sequence length="74" mass="8773">MNTKIRSRTSFPRVLEDTLYQAYQEGKRSVDFLLLFPVKDTEREMIISQVKAHAIVLDAKWRFGTVLFTAYIRY</sequence>
<dbReference type="PATRIC" id="fig|28037.209.peg.1805"/>
<evidence type="ECO:0000313" key="1">
    <source>
        <dbReference type="EMBL" id="KJQ61128.1"/>
    </source>
</evidence>
<evidence type="ECO:0000313" key="2">
    <source>
        <dbReference type="Proteomes" id="UP000033657"/>
    </source>
</evidence>
<protein>
    <recommendedName>
        <fullName evidence="3">Conjugal transfer protein</fullName>
    </recommendedName>
</protein>
<organism evidence="1 2">
    <name type="scientific">Streptococcus oralis subsp. oralis</name>
    <dbReference type="NCBI Taxonomy" id="1891914"/>
    <lineage>
        <taxon>Bacteria</taxon>
        <taxon>Bacillati</taxon>
        <taxon>Bacillota</taxon>
        <taxon>Bacilli</taxon>
        <taxon>Lactobacillales</taxon>
        <taxon>Streptococcaceae</taxon>
        <taxon>Streptococcus</taxon>
    </lineage>
</organism>
<name>A0A0F2CQW4_STROR</name>
<dbReference type="OrthoDB" id="2223713at2"/>
<dbReference type="Proteomes" id="UP000033657">
    <property type="component" value="Unassembled WGS sequence"/>
</dbReference>
<evidence type="ECO:0008006" key="3">
    <source>
        <dbReference type="Google" id="ProtNLM"/>
    </source>
</evidence>
<accession>A0A0F2CQW4</accession>
<gene>
    <name evidence="1" type="ORF">TZ87_01835</name>
</gene>
<proteinExistence type="predicted"/>
<reference evidence="1 2" key="1">
    <citation type="submission" date="2015-02" db="EMBL/GenBank/DDBJ databases">
        <title>Evolution of amylase-binding proteins of oral streptococcal species.</title>
        <authorList>
            <person name="Haase E.M."/>
        </authorList>
    </citation>
    <scope>NUCLEOTIDE SEQUENCE [LARGE SCALE GENOMIC DNA]</scope>
    <source>
        <strain evidence="1 2">COL85/1862</strain>
    </source>
</reference>
<dbReference type="RefSeq" id="WP_045593937.1">
    <property type="nucleotide sequence ID" value="NZ_JYGM01000010.1"/>
</dbReference>
<comment type="caution">
    <text evidence="1">The sequence shown here is derived from an EMBL/GenBank/DDBJ whole genome shotgun (WGS) entry which is preliminary data.</text>
</comment>
<dbReference type="AlphaFoldDB" id="A0A0F2CQW4"/>